<accession>A0AA88Q7C4</accession>
<name>A0AA88Q7C4_9TELE</name>
<gene>
    <name evidence="2" type="ORF">Q8A67_003092</name>
</gene>
<protein>
    <recommendedName>
        <fullName evidence="4">Radiation-inducible immediate-early gene IEX-1</fullName>
    </recommendedName>
</protein>
<dbReference type="Proteomes" id="UP001187343">
    <property type="component" value="Unassembled WGS sequence"/>
</dbReference>
<organism evidence="2 3">
    <name type="scientific">Cirrhinus molitorella</name>
    <name type="common">mud carp</name>
    <dbReference type="NCBI Taxonomy" id="172907"/>
    <lineage>
        <taxon>Eukaryota</taxon>
        <taxon>Metazoa</taxon>
        <taxon>Chordata</taxon>
        <taxon>Craniata</taxon>
        <taxon>Vertebrata</taxon>
        <taxon>Euteleostomi</taxon>
        <taxon>Actinopterygii</taxon>
        <taxon>Neopterygii</taxon>
        <taxon>Teleostei</taxon>
        <taxon>Ostariophysi</taxon>
        <taxon>Cypriniformes</taxon>
        <taxon>Cyprinidae</taxon>
        <taxon>Labeoninae</taxon>
        <taxon>Labeonini</taxon>
        <taxon>Cirrhinus</taxon>
    </lineage>
</organism>
<evidence type="ECO:0008006" key="4">
    <source>
        <dbReference type="Google" id="ProtNLM"/>
    </source>
</evidence>
<evidence type="ECO:0000313" key="3">
    <source>
        <dbReference type="Proteomes" id="UP001187343"/>
    </source>
</evidence>
<dbReference type="EMBL" id="JAUYZG010000003">
    <property type="protein sequence ID" value="KAK2910959.1"/>
    <property type="molecule type" value="Genomic_DNA"/>
</dbReference>
<feature type="region of interest" description="Disordered" evidence="1">
    <location>
        <begin position="1"/>
        <end position="36"/>
    </location>
</feature>
<evidence type="ECO:0000313" key="2">
    <source>
        <dbReference type="EMBL" id="KAK2910959.1"/>
    </source>
</evidence>
<dbReference type="InterPro" id="IPR024829">
    <property type="entry name" value="IEX-1"/>
</dbReference>
<dbReference type="PANTHER" id="PTHR16915:SF0">
    <property type="entry name" value="RADIATION-INDUCIBLE IMMEDIATE-EARLY GENE IEX-1"/>
    <property type="match status" value="1"/>
</dbReference>
<dbReference type="PANTHER" id="PTHR16915">
    <property type="entry name" value="IMMEDIATE EARLY RESPONSE 3"/>
    <property type="match status" value="1"/>
</dbReference>
<reference evidence="2" key="1">
    <citation type="submission" date="2023-08" db="EMBL/GenBank/DDBJ databases">
        <title>Chromosome-level Genome Assembly of mud carp (Cirrhinus molitorella).</title>
        <authorList>
            <person name="Liu H."/>
        </authorList>
    </citation>
    <scope>NUCLEOTIDE SEQUENCE</scope>
    <source>
        <strain evidence="2">Prfri</strain>
        <tissue evidence="2">Muscle</tissue>
    </source>
</reference>
<evidence type="ECO:0000256" key="1">
    <source>
        <dbReference type="SAM" id="MobiDB-lite"/>
    </source>
</evidence>
<dbReference type="AlphaFoldDB" id="A0AA88Q7C4"/>
<sequence length="301" mass="34460">MCSASSKHPHSGLERSGDGEKPRLSPSISFRPIRPRPRRVLYPPGLRKIVPKEESDPARRWLVLLSALLFLQIYMEEGLCDTQGVPDQPQALDDQSSPLEEIPFSQAPSEPQSQFDFRPMMPRNTEPEIFTFERIPEPQQPAFPHRGAAVRPRRKNTRVMYPSKVRKYLPPAEKSPAKRWLLALCLVVFMQIYTEEGSVETTQSEGPTFTDAASYNVLPFQSAEEQARQMMGNCPEDYSLMSHQQLQSSSEEKKENSWLLNTTCPSSSWEEDIKTLYQQSRRNGYVVALLYPVYHRLGTEN</sequence>
<keyword evidence="3" id="KW-1185">Reference proteome</keyword>
<comment type="caution">
    <text evidence="2">The sequence shown here is derived from an EMBL/GenBank/DDBJ whole genome shotgun (WGS) entry which is preliminary data.</text>
</comment>
<proteinExistence type="predicted"/>
<dbReference type="GO" id="GO:0043066">
    <property type="term" value="P:negative regulation of apoptotic process"/>
    <property type="evidence" value="ECO:0007669"/>
    <property type="project" value="InterPro"/>
</dbReference>
<feature type="compositionally biased region" description="Basic and acidic residues" evidence="1">
    <location>
        <begin position="11"/>
        <end position="23"/>
    </location>
</feature>